<dbReference type="Gene3D" id="3.40.50.300">
    <property type="entry name" value="P-loop containing nucleotide triphosphate hydrolases"/>
    <property type="match status" value="1"/>
</dbReference>
<evidence type="ECO:0000256" key="8">
    <source>
        <dbReference type="ARBA" id="ARBA00048743"/>
    </source>
</evidence>
<proteinExistence type="inferred from homology"/>
<dbReference type="EMBL" id="VSSQ01097304">
    <property type="protein sequence ID" value="MPN40714.1"/>
    <property type="molecule type" value="Genomic_DNA"/>
</dbReference>
<feature type="domain" description="Thymidylate kinase-like" evidence="9">
    <location>
        <begin position="1"/>
        <end position="164"/>
    </location>
</feature>
<dbReference type="PANTHER" id="PTHR10344">
    <property type="entry name" value="THYMIDYLATE KINASE"/>
    <property type="match status" value="1"/>
</dbReference>
<dbReference type="SUPFAM" id="SSF52540">
    <property type="entry name" value="P-loop containing nucleoside triphosphate hydrolases"/>
    <property type="match status" value="1"/>
</dbReference>
<dbReference type="CDD" id="cd01672">
    <property type="entry name" value="TMPK"/>
    <property type="match status" value="1"/>
</dbReference>
<dbReference type="PANTHER" id="PTHR10344:SF4">
    <property type="entry name" value="UMP-CMP KINASE 2, MITOCHONDRIAL"/>
    <property type="match status" value="1"/>
</dbReference>
<evidence type="ECO:0000259" key="9">
    <source>
        <dbReference type="Pfam" id="PF02223"/>
    </source>
</evidence>
<evidence type="ECO:0000313" key="10">
    <source>
        <dbReference type="EMBL" id="MPN40714.1"/>
    </source>
</evidence>
<comment type="catalytic activity">
    <reaction evidence="8">
        <text>dTMP + ATP = dTDP + ADP</text>
        <dbReference type="Rhea" id="RHEA:13517"/>
        <dbReference type="ChEBI" id="CHEBI:30616"/>
        <dbReference type="ChEBI" id="CHEBI:58369"/>
        <dbReference type="ChEBI" id="CHEBI:63528"/>
        <dbReference type="ChEBI" id="CHEBI:456216"/>
        <dbReference type="EC" id="2.7.4.9"/>
    </reaction>
</comment>
<dbReference type="GO" id="GO:0006235">
    <property type="term" value="P:dTTP biosynthetic process"/>
    <property type="evidence" value="ECO:0007669"/>
    <property type="project" value="TreeGrafter"/>
</dbReference>
<evidence type="ECO:0000256" key="7">
    <source>
        <dbReference type="ARBA" id="ARBA00022840"/>
    </source>
</evidence>
<dbReference type="EC" id="2.7.4.9" evidence="2"/>
<keyword evidence="6 10" id="KW-0418">Kinase</keyword>
<evidence type="ECO:0000256" key="4">
    <source>
        <dbReference type="ARBA" id="ARBA00022727"/>
    </source>
</evidence>
<name>A0A645HX00_9ZZZZ</name>
<dbReference type="AlphaFoldDB" id="A0A645HX00"/>
<dbReference type="GO" id="GO:0005829">
    <property type="term" value="C:cytosol"/>
    <property type="evidence" value="ECO:0007669"/>
    <property type="project" value="TreeGrafter"/>
</dbReference>
<reference evidence="10" key="1">
    <citation type="submission" date="2019-08" db="EMBL/GenBank/DDBJ databases">
        <authorList>
            <person name="Kucharzyk K."/>
            <person name="Murdoch R.W."/>
            <person name="Higgins S."/>
            <person name="Loffler F."/>
        </authorList>
    </citation>
    <scope>NUCLEOTIDE SEQUENCE</scope>
</reference>
<dbReference type="Pfam" id="PF02223">
    <property type="entry name" value="Thymidylate_kin"/>
    <property type="match status" value="1"/>
</dbReference>
<evidence type="ECO:0000256" key="5">
    <source>
        <dbReference type="ARBA" id="ARBA00022741"/>
    </source>
</evidence>
<evidence type="ECO:0000256" key="2">
    <source>
        <dbReference type="ARBA" id="ARBA00012980"/>
    </source>
</evidence>
<sequence length="176" mass="19530">MLTREPGGTPLAEEFRSILKHHTGPEELHPVTELLLFEAGRVQNVHCVIKPALAAGKIVLCDRFIDSTIAYQGYARGLDLAGLRLLNSLALDGVNIDLTILLDLPPEDGFVRTSCRASTCRNFDRLESAGLDFHHAVRRGFLEQAAAEPERFRVFNAAQDRSELAEVIFHEVSRVV</sequence>
<dbReference type="InterPro" id="IPR018095">
    <property type="entry name" value="Thymidylate_kin_CS"/>
</dbReference>
<accession>A0A645HX00</accession>
<dbReference type="PROSITE" id="PS01331">
    <property type="entry name" value="THYMIDYLATE_KINASE"/>
    <property type="match status" value="1"/>
</dbReference>
<organism evidence="10">
    <name type="scientific">bioreactor metagenome</name>
    <dbReference type="NCBI Taxonomy" id="1076179"/>
    <lineage>
        <taxon>unclassified sequences</taxon>
        <taxon>metagenomes</taxon>
        <taxon>ecological metagenomes</taxon>
    </lineage>
</organism>
<comment type="similarity">
    <text evidence="1">Belongs to the thymidylate kinase family.</text>
</comment>
<dbReference type="GO" id="GO:0006227">
    <property type="term" value="P:dUDP biosynthetic process"/>
    <property type="evidence" value="ECO:0007669"/>
    <property type="project" value="TreeGrafter"/>
</dbReference>
<dbReference type="InterPro" id="IPR018094">
    <property type="entry name" value="Thymidylate_kinase"/>
</dbReference>
<evidence type="ECO:0000256" key="6">
    <source>
        <dbReference type="ARBA" id="ARBA00022777"/>
    </source>
</evidence>
<dbReference type="GO" id="GO:0004798">
    <property type="term" value="F:dTMP kinase activity"/>
    <property type="evidence" value="ECO:0007669"/>
    <property type="project" value="UniProtKB-EC"/>
</dbReference>
<evidence type="ECO:0000256" key="3">
    <source>
        <dbReference type="ARBA" id="ARBA00022679"/>
    </source>
</evidence>
<comment type="caution">
    <text evidence="10">The sequence shown here is derived from an EMBL/GenBank/DDBJ whole genome shotgun (WGS) entry which is preliminary data.</text>
</comment>
<keyword evidence="3 10" id="KW-0808">Transferase</keyword>
<keyword evidence="7" id="KW-0067">ATP-binding</keyword>
<keyword evidence="4" id="KW-0545">Nucleotide biosynthesis</keyword>
<evidence type="ECO:0000256" key="1">
    <source>
        <dbReference type="ARBA" id="ARBA00009776"/>
    </source>
</evidence>
<dbReference type="GO" id="GO:0006233">
    <property type="term" value="P:dTDP biosynthetic process"/>
    <property type="evidence" value="ECO:0007669"/>
    <property type="project" value="InterPro"/>
</dbReference>
<dbReference type="HAMAP" id="MF_00165">
    <property type="entry name" value="Thymidylate_kinase"/>
    <property type="match status" value="1"/>
</dbReference>
<dbReference type="InterPro" id="IPR027417">
    <property type="entry name" value="P-loop_NTPase"/>
</dbReference>
<protein>
    <recommendedName>
        <fullName evidence="2">dTMP kinase</fullName>
        <ecNumber evidence="2">2.7.4.9</ecNumber>
    </recommendedName>
</protein>
<gene>
    <name evidence="10" type="primary">tmk_38</name>
    <name evidence="10" type="ORF">SDC9_188253</name>
</gene>
<dbReference type="InterPro" id="IPR039430">
    <property type="entry name" value="Thymidylate_kin-like_dom"/>
</dbReference>
<keyword evidence="5" id="KW-0547">Nucleotide-binding</keyword>
<dbReference type="NCBIfam" id="TIGR00041">
    <property type="entry name" value="DTMP_kinase"/>
    <property type="match status" value="1"/>
</dbReference>
<dbReference type="GO" id="GO:0005524">
    <property type="term" value="F:ATP binding"/>
    <property type="evidence" value="ECO:0007669"/>
    <property type="project" value="UniProtKB-KW"/>
</dbReference>